<accession>A0A0F8YIY0</accession>
<name>A0A0F8YIY0_9ZZZZ</name>
<organism evidence="1">
    <name type="scientific">marine sediment metagenome</name>
    <dbReference type="NCBI Taxonomy" id="412755"/>
    <lineage>
        <taxon>unclassified sequences</taxon>
        <taxon>metagenomes</taxon>
        <taxon>ecological metagenomes</taxon>
    </lineage>
</organism>
<sequence length="65" mass="7336">MCIGENDSAKFIRRRDAAVEFMQGLVGTGLSEQQAVKATSDKFLLNAIIRNDYRIYKALWNLIGD</sequence>
<dbReference type="EMBL" id="LAZR01066157">
    <property type="protein sequence ID" value="KKK54129.1"/>
    <property type="molecule type" value="Genomic_DNA"/>
</dbReference>
<reference evidence="1" key="1">
    <citation type="journal article" date="2015" name="Nature">
        <title>Complex archaea that bridge the gap between prokaryotes and eukaryotes.</title>
        <authorList>
            <person name="Spang A."/>
            <person name="Saw J.H."/>
            <person name="Jorgensen S.L."/>
            <person name="Zaremba-Niedzwiedzka K."/>
            <person name="Martijn J."/>
            <person name="Lind A.E."/>
            <person name="van Eijk R."/>
            <person name="Schleper C."/>
            <person name="Guy L."/>
            <person name="Ettema T.J."/>
        </authorList>
    </citation>
    <scope>NUCLEOTIDE SEQUENCE</scope>
</reference>
<evidence type="ECO:0000313" key="1">
    <source>
        <dbReference type="EMBL" id="KKK54129.1"/>
    </source>
</evidence>
<proteinExistence type="predicted"/>
<protein>
    <submittedName>
        <fullName evidence="1">Uncharacterized protein</fullName>
    </submittedName>
</protein>
<comment type="caution">
    <text evidence="1">The sequence shown here is derived from an EMBL/GenBank/DDBJ whole genome shotgun (WGS) entry which is preliminary data.</text>
</comment>
<dbReference type="AlphaFoldDB" id="A0A0F8YIY0"/>
<gene>
    <name evidence="1" type="ORF">LCGC14_3087830</name>
</gene>